<proteinExistence type="predicted"/>
<keyword evidence="1" id="KW-0808">Transferase</keyword>
<dbReference type="PANTHER" id="PTHR48228:SF7">
    <property type="entry name" value="FATTY ACYL-COA TRANSFERASE RV3272-RELATED"/>
    <property type="match status" value="1"/>
</dbReference>
<gene>
    <name evidence="1" type="ORF">GCM10009559_13220</name>
</gene>
<organism evidence="1 2">
    <name type="scientific">Pseudonocardia zijingensis</name>
    <dbReference type="NCBI Taxonomy" id="153376"/>
    <lineage>
        <taxon>Bacteria</taxon>
        <taxon>Bacillati</taxon>
        <taxon>Actinomycetota</taxon>
        <taxon>Actinomycetes</taxon>
        <taxon>Pseudonocardiales</taxon>
        <taxon>Pseudonocardiaceae</taxon>
        <taxon>Pseudonocardia</taxon>
    </lineage>
</organism>
<dbReference type="Proteomes" id="UP001499967">
    <property type="component" value="Unassembled WGS sequence"/>
</dbReference>
<dbReference type="InterPro" id="IPR023606">
    <property type="entry name" value="CoA-Trfase_III_dom_1_sf"/>
</dbReference>
<reference evidence="1 2" key="1">
    <citation type="journal article" date="2019" name="Int. J. Syst. Evol. Microbiol.">
        <title>The Global Catalogue of Microorganisms (GCM) 10K type strain sequencing project: providing services to taxonomists for standard genome sequencing and annotation.</title>
        <authorList>
            <consortium name="The Broad Institute Genomics Platform"/>
            <consortium name="The Broad Institute Genome Sequencing Center for Infectious Disease"/>
            <person name="Wu L."/>
            <person name="Ma J."/>
        </authorList>
    </citation>
    <scope>NUCLEOTIDE SEQUENCE [LARGE SCALE GENOMIC DNA]</scope>
    <source>
        <strain evidence="1 2">JCM 11117</strain>
    </source>
</reference>
<keyword evidence="2" id="KW-1185">Reference proteome</keyword>
<dbReference type="GO" id="GO:0016740">
    <property type="term" value="F:transferase activity"/>
    <property type="evidence" value="ECO:0007669"/>
    <property type="project" value="UniProtKB-KW"/>
</dbReference>
<name>A0ABN1PFH2_9PSEU</name>
<evidence type="ECO:0000313" key="2">
    <source>
        <dbReference type="Proteomes" id="UP001499967"/>
    </source>
</evidence>
<dbReference type="PANTHER" id="PTHR48228">
    <property type="entry name" value="SUCCINYL-COA--D-CITRAMALATE COA-TRANSFERASE"/>
    <property type="match status" value="1"/>
</dbReference>
<dbReference type="Pfam" id="PF02515">
    <property type="entry name" value="CoA_transf_3"/>
    <property type="match status" value="2"/>
</dbReference>
<protein>
    <submittedName>
        <fullName evidence="1">CoA transferase</fullName>
    </submittedName>
</protein>
<comment type="caution">
    <text evidence="1">The sequence shown here is derived from an EMBL/GenBank/DDBJ whole genome shotgun (WGS) entry which is preliminary data.</text>
</comment>
<accession>A0ABN1PFH2</accession>
<dbReference type="Gene3D" id="3.40.50.10540">
    <property type="entry name" value="Crotonobetainyl-coa:carnitine coa-transferase, domain 1"/>
    <property type="match status" value="4"/>
</dbReference>
<sequence length="776" mass="82043">MSRNVRTDDPGKPARPLEGIRVVDFGHHVAGPLVAVMLADQGADVVHVDRPGAPGADEPADAFYNRGKRRITLDLTDPADRDVARRLAARADVLIENFRPGVMDRFGLGWEQLREIAPQLVYLSLPGFAPEDPRAGVRAWEGVVDAATGNCRVRVGEAPEGWDDSLPTYSSVPVASDFAAFLGAVGVVGALTERHRSGRGQRVSVPLFDAMFEAIGAAGAYVTERGPSAPLPLAQNGSGTYACADGRYVQFNPIGASTRFLIWFLQEAGRPEWAPLAEAGDEVLRPRLTELFASRTAAEWEELGHAAGVPLARIRTAEEWLATPHARASGMITQLDDPRLGPTWMPGVPVHVGADQDENGLDHPLRPRSLPDADRAEVLGELEADAPTAAQAGEAAPRDLPMSGLRVLDLTQILAGPTSGRILGELGAEVVKINAPQRRIAAHGVVNRGKRTILLDVENPAGQAVFWKLVDEADVIVQNFPPGTAERYGIGYESVRARKPDIVHVSVSCYGGLGPWTRGRGYETQGQAVSGIMARAGGPGGKPAVLGPYNLLDYGTGVVTAFAAALGVYHRTVTGEGLQLRTSLAQTATYHQGAYLIGHAGAVYGTEPAGPAALGEGPLMRFYRAGDGWFFLGATEEDRDRLAGVDGLAGTAGLTAGELEKELEAAFARRPAREWVGLLHAAGVGAHEVVDLDALMVDALVRGRRLSITQVSEEVGEVTMPGVAIAMSDTPPRIGDPVRQPGADAAAVLAAAGLDGAVTELERRWAVQTAGLPAGW</sequence>
<dbReference type="EMBL" id="BAAAHP010000036">
    <property type="protein sequence ID" value="GAA0927422.1"/>
    <property type="molecule type" value="Genomic_DNA"/>
</dbReference>
<dbReference type="InterPro" id="IPR050509">
    <property type="entry name" value="CoA-transferase_III"/>
</dbReference>
<dbReference type="SUPFAM" id="SSF89796">
    <property type="entry name" value="CoA-transferase family III (CaiB/BaiF)"/>
    <property type="match status" value="2"/>
</dbReference>
<dbReference type="InterPro" id="IPR003673">
    <property type="entry name" value="CoA-Trfase_fam_III"/>
</dbReference>
<evidence type="ECO:0000313" key="1">
    <source>
        <dbReference type="EMBL" id="GAA0927422.1"/>
    </source>
</evidence>